<reference evidence="2 3" key="1">
    <citation type="submission" date="2021-03" db="EMBL/GenBank/DDBJ databases">
        <title>Complete genome sequence of Streptomyces cyanogenus S136, producer of anticancer angucycline landomycin A.</title>
        <authorList>
            <person name="Hrab P."/>
            <person name="Ruckert C."/>
            <person name="Busche T."/>
            <person name="Ostash I."/>
            <person name="Kalinowski J."/>
            <person name="Fedorenko V."/>
            <person name="Yushchuk O."/>
            <person name="Ostash B."/>
        </authorList>
    </citation>
    <scope>NUCLEOTIDE SEQUENCE [LARGE SCALE GENOMIC DNA]</scope>
    <source>
        <strain evidence="2 3">S136</strain>
    </source>
</reference>
<dbReference type="Proteomes" id="UP000663908">
    <property type="component" value="Chromosome"/>
</dbReference>
<keyword evidence="1" id="KW-0732">Signal</keyword>
<evidence type="ECO:0000256" key="1">
    <source>
        <dbReference type="SAM" id="SignalP"/>
    </source>
</evidence>
<organism evidence="2 3">
    <name type="scientific">Streptomyces cyanogenus</name>
    <dbReference type="NCBI Taxonomy" id="80860"/>
    <lineage>
        <taxon>Bacteria</taxon>
        <taxon>Bacillati</taxon>
        <taxon>Actinomycetota</taxon>
        <taxon>Actinomycetes</taxon>
        <taxon>Kitasatosporales</taxon>
        <taxon>Streptomycetaceae</taxon>
        <taxon>Streptomyces</taxon>
    </lineage>
</organism>
<name>A0ABX7TKH6_STRCY</name>
<evidence type="ECO:0008006" key="4">
    <source>
        <dbReference type="Google" id="ProtNLM"/>
    </source>
</evidence>
<feature type="signal peptide" evidence="1">
    <location>
        <begin position="1"/>
        <end position="33"/>
    </location>
</feature>
<dbReference type="EMBL" id="CP071839">
    <property type="protein sequence ID" value="QTD95986.1"/>
    <property type="molecule type" value="Genomic_DNA"/>
</dbReference>
<evidence type="ECO:0000313" key="2">
    <source>
        <dbReference type="EMBL" id="QTD95986.1"/>
    </source>
</evidence>
<protein>
    <recommendedName>
        <fullName evidence="4">Secreted protein</fullName>
    </recommendedName>
</protein>
<feature type="chain" id="PRO_5046405413" description="Secreted protein" evidence="1">
    <location>
        <begin position="34"/>
        <end position="179"/>
    </location>
</feature>
<dbReference type="InterPro" id="IPR006311">
    <property type="entry name" value="TAT_signal"/>
</dbReference>
<dbReference type="RefSeq" id="WP_208030026.1">
    <property type="nucleotide sequence ID" value="NZ_CP071839.1"/>
</dbReference>
<proteinExistence type="predicted"/>
<sequence length="179" mass="18144">MRLTGRTTTPAGRRSAAIGVGAAAIALAGASLAAPAAAQERAAAPAGTYCGPTESFYGNGQWTYAEVQLCLQADSSGAVSVVVNTRQVQYYWGSAWYYASSGSPASWDAKGAAGVGGTSHSYGVSGRQTSAAGSASAALSTTVCGTYSVTMTYHQVGPYWGSDQALDSGQRTYSINVPC</sequence>
<keyword evidence="3" id="KW-1185">Reference proteome</keyword>
<dbReference type="PROSITE" id="PS51318">
    <property type="entry name" value="TAT"/>
    <property type="match status" value="1"/>
</dbReference>
<accession>A0ABX7TKH6</accession>
<evidence type="ECO:0000313" key="3">
    <source>
        <dbReference type="Proteomes" id="UP000663908"/>
    </source>
</evidence>
<gene>
    <name evidence="2" type="ORF">S1361_01445</name>
</gene>